<comment type="caution">
    <text evidence="3">The sequence shown here is derived from an EMBL/GenBank/DDBJ whole genome shotgun (WGS) entry which is preliminary data.</text>
</comment>
<keyword evidence="2" id="KW-0812">Transmembrane</keyword>
<keyword evidence="2" id="KW-0472">Membrane</keyword>
<keyword evidence="4" id="KW-1185">Reference proteome</keyword>
<accession>A0ABW8C223</accession>
<dbReference type="RefSeq" id="WP_399643861.1">
    <property type="nucleotide sequence ID" value="NZ_JBITYG010000001.1"/>
</dbReference>
<dbReference type="EMBL" id="JBITYG010000001">
    <property type="protein sequence ID" value="MFI9099481.1"/>
    <property type="molecule type" value="Genomic_DNA"/>
</dbReference>
<protein>
    <recommendedName>
        <fullName evidence="5">Peptidoglycan binding domain-containing protein</fullName>
    </recommendedName>
</protein>
<reference evidence="3 4" key="1">
    <citation type="submission" date="2024-10" db="EMBL/GenBank/DDBJ databases">
        <title>The Natural Products Discovery Center: Release of the First 8490 Sequenced Strains for Exploring Actinobacteria Biosynthetic Diversity.</title>
        <authorList>
            <person name="Kalkreuter E."/>
            <person name="Kautsar S.A."/>
            <person name="Yang D."/>
            <person name="Bader C.D."/>
            <person name="Teijaro C.N."/>
            <person name="Fluegel L."/>
            <person name="Davis C.M."/>
            <person name="Simpson J.R."/>
            <person name="Lauterbach L."/>
            <person name="Steele A.D."/>
            <person name="Gui C."/>
            <person name="Meng S."/>
            <person name="Li G."/>
            <person name="Viehrig K."/>
            <person name="Ye F."/>
            <person name="Su P."/>
            <person name="Kiefer A.F."/>
            <person name="Nichols A."/>
            <person name="Cepeda A.J."/>
            <person name="Yan W."/>
            <person name="Fan B."/>
            <person name="Jiang Y."/>
            <person name="Adhikari A."/>
            <person name="Zheng C.-J."/>
            <person name="Schuster L."/>
            <person name="Cowan T.M."/>
            <person name="Smanski M.J."/>
            <person name="Chevrette M.G."/>
            <person name="De Carvalho L.P.S."/>
            <person name="Shen B."/>
        </authorList>
    </citation>
    <scope>NUCLEOTIDE SEQUENCE [LARGE SCALE GENOMIC DNA]</scope>
    <source>
        <strain evidence="3 4">NPDC053399</strain>
    </source>
</reference>
<feature type="compositionally biased region" description="Low complexity" evidence="1">
    <location>
        <begin position="187"/>
        <end position="197"/>
    </location>
</feature>
<evidence type="ECO:0000313" key="3">
    <source>
        <dbReference type="EMBL" id="MFI9099481.1"/>
    </source>
</evidence>
<evidence type="ECO:0008006" key="5">
    <source>
        <dbReference type="Google" id="ProtNLM"/>
    </source>
</evidence>
<evidence type="ECO:0000313" key="4">
    <source>
        <dbReference type="Proteomes" id="UP001614394"/>
    </source>
</evidence>
<feature type="compositionally biased region" description="Pro residues" evidence="1">
    <location>
        <begin position="87"/>
        <end position="99"/>
    </location>
</feature>
<evidence type="ECO:0000256" key="2">
    <source>
        <dbReference type="SAM" id="Phobius"/>
    </source>
</evidence>
<dbReference type="Proteomes" id="UP001614394">
    <property type="component" value="Unassembled WGS sequence"/>
</dbReference>
<organism evidence="3 4">
    <name type="scientific">Streptomyces fildesensis</name>
    <dbReference type="NCBI Taxonomy" id="375757"/>
    <lineage>
        <taxon>Bacteria</taxon>
        <taxon>Bacillati</taxon>
        <taxon>Actinomycetota</taxon>
        <taxon>Actinomycetes</taxon>
        <taxon>Kitasatosporales</taxon>
        <taxon>Streptomycetaceae</taxon>
        <taxon>Streptomyces</taxon>
    </lineage>
</organism>
<sequence length="626" mass="63323">MTTRIRINIPGSRPIPPLVMRTPVEDRAPAEPSGEPDPGRPASSWNAVPGPAPAAEPAGQPEPDEAPGPERTSDWFAPRKPSAAAPAPSPAPGPTPPPVADSTQPINVAGLQFPDDGRDPRPGSRPDAGGRPAAGQPTAGPYLAPPMGTPLGGAGAFPGNVDDTPWPGSNPLAPQDPAFSDPSYRDPGFADPAFNGPPFGPGGAPGEGDRTMPFPAYQPPAGQGPQGPAGPTTGPVTGAARLPMAGQPAPGTTGPGTPAAPGAPGGRVSGDTLVSGIPTVPAGPRTPKPPAAGEDSYRFEADSTPAKPKGRSKVILAGGLLVFLAGIAYGAGLLMNHAEVPKGTTVLGVDIGGKSRDEAVKALDAKLGNRITAPIKVKIGARTLELKPSVAGLSIDNLATVRSVAHTDYNPVSVIGSLLGGARPAEPVLVEDDEKLKSALQNLSQQAAGGSGSEGMVKFVSGKAVGVPGTPRQAIDVDGSMKKVTEAYRTRAETGRDQPVELTATTVQPKVTQAQIDAAIAGFGKSAMAGIVTVKADGSHKVPFGPNKSLPKFLTMVADANGKLQPSFDLAVLKDLYGKAFNGVLIVRDNGTKSAVTPKDVADAMLPALNSSDQSKKTVVIPHVAK</sequence>
<proteinExistence type="predicted"/>
<evidence type="ECO:0000256" key="1">
    <source>
        <dbReference type="SAM" id="MobiDB-lite"/>
    </source>
</evidence>
<keyword evidence="2" id="KW-1133">Transmembrane helix</keyword>
<name>A0ABW8C223_9ACTN</name>
<feature type="compositionally biased region" description="Basic and acidic residues" evidence="1">
    <location>
        <begin position="115"/>
        <end position="124"/>
    </location>
</feature>
<feature type="compositionally biased region" description="Low complexity" evidence="1">
    <location>
        <begin position="229"/>
        <end position="262"/>
    </location>
</feature>
<feature type="region of interest" description="Disordered" evidence="1">
    <location>
        <begin position="1"/>
        <end position="309"/>
    </location>
</feature>
<gene>
    <name evidence="3" type="ORF">ACIGXA_03080</name>
</gene>
<feature type="transmembrane region" description="Helical" evidence="2">
    <location>
        <begin position="314"/>
        <end position="335"/>
    </location>
</feature>